<dbReference type="InterPro" id="IPR005786">
    <property type="entry name" value="B_amino_transII"/>
</dbReference>
<comment type="catalytic activity">
    <reaction evidence="9">
        <text>L-isoleucine + 2-oxoglutarate = (S)-3-methyl-2-oxopentanoate + L-glutamate</text>
        <dbReference type="Rhea" id="RHEA:24801"/>
        <dbReference type="ChEBI" id="CHEBI:16810"/>
        <dbReference type="ChEBI" id="CHEBI:29985"/>
        <dbReference type="ChEBI" id="CHEBI:35146"/>
        <dbReference type="ChEBI" id="CHEBI:58045"/>
        <dbReference type="EC" id="2.6.1.42"/>
    </reaction>
</comment>
<evidence type="ECO:0000313" key="10">
    <source>
        <dbReference type="EMBL" id="CDP37852.1"/>
    </source>
</evidence>
<dbReference type="PANTHER" id="PTHR11825:SF69">
    <property type="entry name" value="BRANCHED-CHAIN-AMINO-ACID AMINOTRANSFERASE"/>
    <property type="match status" value="1"/>
</dbReference>
<dbReference type="InterPro" id="IPR043132">
    <property type="entry name" value="BCAT-like_C"/>
</dbReference>
<comment type="catalytic activity">
    <reaction evidence="9">
        <text>L-leucine + 2-oxoglutarate = 4-methyl-2-oxopentanoate + L-glutamate</text>
        <dbReference type="Rhea" id="RHEA:18321"/>
        <dbReference type="ChEBI" id="CHEBI:16810"/>
        <dbReference type="ChEBI" id="CHEBI:17865"/>
        <dbReference type="ChEBI" id="CHEBI:29985"/>
        <dbReference type="ChEBI" id="CHEBI:57427"/>
        <dbReference type="EC" id="2.6.1.42"/>
    </reaction>
</comment>
<dbReference type="InterPro" id="IPR001544">
    <property type="entry name" value="Aminotrans_IV"/>
</dbReference>
<evidence type="ECO:0000256" key="9">
    <source>
        <dbReference type="RuleBase" id="RU004517"/>
    </source>
</evidence>
<dbReference type="GO" id="GO:0052656">
    <property type="term" value="F:L-isoleucine-2-oxoglutarate transaminase activity"/>
    <property type="evidence" value="ECO:0007669"/>
    <property type="project" value="RHEA"/>
</dbReference>
<comment type="catalytic activity">
    <reaction evidence="9">
        <text>L-valine + 2-oxoglutarate = 3-methyl-2-oxobutanoate + L-glutamate</text>
        <dbReference type="Rhea" id="RHEA:24813"/>
        <dbReference type="ChEBI" id="CHEBI:11851"/>
        <dbReference type="ChEBI" id="CHEBI:16810"/>
        <dbReference type="ChEBI" id="CHEBI:29985"/>
        <dbReference type="ChEBI" id="CHEBI:57762"/>
        <dbReference type="EC" id="2.6.1.42"/>
    </reaction>
</comment>
<dbReference type="PIRSF" id="PIRSF006468">
    <property type="entry name" value="BCAT1"/>
    <property type="match status" value="1"/>
</dbReference>
<evidence type="ECO:0000256" key="6">
    <source>
        <dbReference type="PIRSR" id="PIRSR006468-1"/>
    </source>
</evidence>
<dbReference type="EMBL" id="HG937694">
    <property type="protein sequence ID" value="CDP37852.1"/>
    <property type="molecule type" value="Genomic_DNA"/>
</dbReference>
<feature type="modified residue" description="N6-(pyridoxal phosphate)lysine" evidence="6">
    <location>
        <position position="204"/>
    </location>
</feature>
<dbReference type="GO" id="GO:0052655">
    <property type="term" value="F:L-valine-2-oxoglutarate transaminase activity"/>
    <property type="evidence" value="ECO:0007669"/>
    <property type="project" value="RHEA"/>
</dbReference>
<dbReference type="InterPro" id="IPR018300">
    <property type="entry name" value="Aminotrans_IV_CS"/>
</dbReference>
<dbReference type="GO" id="GO:0009099">
    <property type="term" value="P:L-valine biosynthetic process"/>
    <property type="evidence" value="ECO:0007669"/>
    <property type="project" value="TreeGrafter"/>
</dbReference>
<reference evidence="10" key="1">
    <citation type="submission" date="2014-02" db="EMBL/GenBank/DDBJ databases">
        <authorList>
            <person name="Genoscope - CEA"/>
        </authorList>
    </citation>
    <scope>NUCLEOTIDE SEQUENCE</scope>
    <source>
        <strain evidence="10">LS3</strain>
    </source>
</reference>
<comment type="cofactor">
    <cofactor evidence="1 8">
        <name>pyridoxal 5'-phosphate</name>
        <dbReference type="ChEBI" id="CHEBI:597326"/>
    </cofactor>
</comment>
<dbReference type="GO" id="GO:0005739">
    <property type="term" value="C:mitochondrion"/>
    <property type="evidence" value="ECO:0007669"/>
    <property type="project" value="TreeGrafter"/>
</dbReference>
<dbReference type="PhylomeDB" id="A0A060TG73"/>
<evidence type="ECO:0000256" key="5">
    <source>
        <dbReference type="ARBA" id="ARBA00022898"/>
    </source>
</evidence>
<dbReference type="PROSITE" id="PS00770">
    <property type="entry name" value="AA_TRANSFER_CLASS_4"/>
    <property type="match status" value="1"/>
</dbReference>
<gene>
    <name evidence="10" type="ORF">GNLVRS02_ARAD1D20944g</name>
</gene>
<reference evidence="10" key="2">
    <citation type="submission" date="2014-06" db="EMBL/GenBank/DDBJ databases">
        <title>The complete genome of Blastobotrys (Arxula) adeninivorans LS3 - a yeast of biotechnological interest.</title>
        <authorList>
            <person name="Kunze G."/>
            <person name="Gaillardin C."/>
            <person name="Czernicka M."/>
            <person name="Durrens P."/>
            <person name="Martin T."/>
            <person name="Boer E."/>
            <person name="Gabaldon T."/>
            <person name="Cruz J."/>
            <person name="Talla E."/>
            <person name="Marck C."/>
            <person name="Goffeau A."/>
            <person name="Barbe V."/>
            <person name="Baret P."/>
            <person name="Baronian K."/>
            <person name="Beier S."/>
            <person name="Bleykasten C."/>
            <person name="Bode R."/>
            <person name="Casaregola S."/>
            <person name="Despons L."/>
            <person name="Fairhead C."/>
            <person name="Giersberg M."/>
            <person name="Gierski P."/>
            <person name="Hahnel U."/>
            <person name="Hartmann A."/>
            <person name="Jankowska D."/>
            <person name="Jubin C."/>
            <person name="Jung P."/>
            <person name="Lafontaine I."/>
            <person name="Leh-Louis V."/>
            <person name="Lemaire M."/>
            <person name="Marcet-Houben M."/>
            <person name="Mascher M."/>
            <person name="Morel G."/>
            <person name="Richard G.-F."/>
            <person name="Riechen J."/>
            <person name="Sacerdot C."/>
            <person name="Sarkar A."/>
            <person name="Savel G."/>
            <person name="Schacherer J."/>
            <person name="Sherman D."/>
            <person name="Straub M.-L."/>
            <person name="Stein N."/>
            <person name="Thierry A."/>
            <person name="Trautwein-Schult A."/>
            <person name="Westhof E."/>
            <person name="Worch S."/>
            <person name="Dujon B."/>
            <person name="Souciet J.-L."/>
            <person name="Wincker P."/>
            <person name="Scholz U."/>
            <person name="Neuveglise N."/>
        </authorList>
    </citation>
    <scope>NUCLEOTIDE SEQUENCE</scope>
    <source>
        <strain evidence="10">LS3</strain>
    </source>
</reference>
<keyword evidence="9" id="KW-0100">Branched-chain amino acid biosynthesis</keyword>
<keyword evidence="5 8" id="KW-0663">Pyridoxal phosphate</keyword>
<dbReference type="Pfam" id="PF01063">
    <property type="entry name" value="Aminotran_4"/>
    <property type="match status" value="1"/>
</dbReference>
<keyword evidence="4 9" id="KW-0808">Transferase</keyword>
<sequence length="372" mass="41461">MTVDTASTSSTFSAANAVIEPAKTRLQFEVPTDLPPNHPTDHIVEVDYDSTTGWSTPHIHQYRAFQMDPSCMVLHYAVTCFEGMKAYRSRDGKLVRMFRPYDNMRRLNDSADRLCLPRVDVDEAVKLLEMFLKLDERFIMPGHYIYMRPLLMGTDNTVGIKTPSKAKFVIMATMFPPMNKDPLKLYCSSPDTARAWPGGFGYAKLGANYGPTLLANREAVSQGYNQVLWLLGEKGLVTEAGASNFFVVMKNKEGRTEILTCPLSTGVILPGVTRRSVLELLRDGVSDEADVIEREFTIGEIEEAVEENRIVEAFSVGTAYFVAPVQTIRTSAGKDLTIPVDGKYAAYAKSKLSDIMWGEGEHPWAHKVPVDN</sequence>
<evidence type="ECO:0000256" key="4">
    <source>
        <dbReference type="ARBA" id="ARBA00022679"/>
    </source>
</evidence>
<dbReference type="InterPro" id="IPR036038">
    <property type="entry name" value="Aminotransferase-like"/>
</dbReference>
<dbReference type="AlphaFoldDB" id="A0A060TG73"/>
<dbReference type="Gene3D" id="3.30.470.10">
    <property type="match status" value="1"/>
</dbReference>
<evidence type="ECO:0000256" key="1">
    <source>
        <dbReference type="ARBA" id="ARBA00001933"/>
    </source>
</evidence>
<keyword evidence="9" id="KW-0028">Amino-acid biosynthesis</keyword>
<dbReference type="PANTHER" id="PTHR11825">
    <property type="entry name" value="SUBGROUP IIII AMINOTRANSFERASE"/>
    <property type="match status" value="1"/>
</dbReference>
<evidence type="ECO:0000256" key="8">
    <source>
        <dbReference type="RuleBase" id="RU004516"/>
    </source>
</evidence>
<dbReference type="GO" id="GO:0052654">
    <property type="term" value="F:L-leucine-2-oxoglutarate transaminase activity"/>
    <property type="evidence" value="ECO:0007669"/>
    <property type="project" value="RHEA"/>
</dbReference>
<dbReference type="InterPro" id="IPR043131">
    <property type="entry name" value="BCAT-like_N"/>
</dbReference>
<organism evidence="10">
    <name type="scientific">Blastobotrys adeninivorans</name>
    <name type="common">Yeast</name>
    <name type="synonym">Arxula adeninivorans</name>
    <dbReference type="NCBI Taxonomy" id="409370"/>
    <lineage>
        <taxon>Eukaryota</taxon>
        <taxon>Fungi</taxon>
        <taxon>Dikarya</taxon>
        <taxon>Ascomycota</taxon>
        <taxon>Saccharomycotina</taxon>
        <taxon>Dipodascomycetes</taxon>
        <taxon>Dipodascales</taxon>
        <taxon>Trichomonascaceae</taxon>
        <taxon>Blastobotrys</taxon>
    </lineage>
</organism>
<proteinExistence type="inferred from homology"/>
<dbReference type="SUPFAM" id="SSF56752">
    <property type="entry name" value="D-aminoacid aminotransferase-like PLP-dependent enzymes"/>
    <property type="match status" value="1"/>
</dbReference>
<protein>
    <recommendedName>
        <fullName evidence="9">Branched-chain-amino-acid aminotransferase</fullName>
        <ecNumber evidence="9">2.6.1.42</ecNumber>
    </recommendedName>
</protein>
<comment type="similarity">
    <text evidence="2 7">Belongs to the class-IV pyridoxal-phosphate-dependent aminotransferase family.</text>
</comment>
<keyword evidence="3 9" id="KW-0032">Aminotransferase</keyword>
<evidence type="ECO:0000256" key="3">
    <source>
        <dbReference type="ARBA" id="ARBA00022576"/>
    </source>
</evidence>
<evidence type="ECO:0000256" key="7">
    <source>
        <dbReference type="RuleBase" id="RU004106"/>
    </source>
</evidence>
<dbReference type="GO" id="GO:0009098">
    <property type="term" value="P:L-leucine biosynthetic process"/>
    <property type="evidence" value="ECO:0007669"/>
    <property type="project" value="TreeGrafter"/>
</dbReference>
<dbReference type="Gene3D" id="3.20.10.10">
    <property type="entry name" value="D-amino Acid Aminotransferase, subunit A, domain 2"/>
    <property type="match status" value="1"/>
</dbReference>
<name>A0A060TG73_BLAAD</name>
<evidence type="ECO:0000256" key="2">
    <source>
        <dbReference type="ARBA" id="ARBA00009320"/>
    </source>
</evidence>
<accession>A0A060TG73</accession>
<dbReference type="EC" id="2.6.1.42" evidence="9"/>